<evidence type="ECO:0000313" key="3">
    <source>
        <dbReference type="EMBL" id="CAE7220635.1"/>
    </source>
</evidence>
<dbReference type="Pfam" id="PF04536">
    <property type="entry name" value="TPM_phosphatase"/>
    <property type="match status" value="1"/>
</dbReference>
<evidence type="ECO:0000313" key="4">
    <source>
        <dbReference type="Proteomes" id="UP000604046"/>
    </source>
</evidence>
<name>A0A812KB06_9DINO</name>
<organism evidence="3 4">
    <name type="scientific">Symbiodinium natans</name>
    <dbReference type="NCBI Taxonomy" id="878477"/>
    <lineage>
        <taxon>Eukaryota</taxon>
        <taxon>Sar</taxon>
        <taxon>Alveolata</taxon>
        <taxon>Dinophyceae</taxon>
        <taxon>Suessiales</taxon>
        <taxon>Symbiodiniaceae</taxon>
        <taxon>Symbiodinium</taxon>
    </lineage>
</organism>
<accession>A0A812KB06</accession>
<gene>
    <name evidence="3" type="primary">ygcG</name>
    <name evidence="3" type="ORF">SNAT2548_LOCUS8071</name>
</gene>
<dbReference type="PANTHER" id="PTHR30373:SF2">
    <property type="entry name" value="UPF0603 PROTEIN YGCG"/>
    <property type="match status" value="1"/>
</dbReference>
<feature type="region of interest" description="Disordered" evidence="1">
    <location>
        <begin position="486"/>
        <end position="507"/>
    </location>
</feature>
<feature type="compositionally biased region" description="Gly residues" evidence="1">
    <location>
        <begin position="488"/>
        <end position="507"/>
    </location>
</feature>
<proteinExistence type="predicted"/>
<sequence>MLPGVASLGVNWMRSSNVPMLPATRVCFRPRQRPIRVRLRVDTGGRMKVPRGRKKSSKPMEWAKETRLTRWRQRAAATALAVLVMVGVVGGAVSNSRAAALQARLEQHGQIEYVYKTDTPFRKAERFVRAPQSILNRRIGSPREIPSPRAWRGWVSDTAGVLSPSAVGKINQLADEIQRRTGAEVVVVTVPGVSGAEQDRKEVKRFATQLFNSWGIGDRYKNNGVLVLVSTGDRRVEVEIGKGLNEVFNRDEWLQRMIHSQITPSLRRNLYDQGVTSGVSACCRQLERSDREISSPQRWRTRANLLWTGSGLAAVAGLLFRGSWAKPPKCSLCGARMSRLRAAEAGELQPGQRAELELGSVQHVLCGCGRPGCQKRWAQDTGVRSFTGAQRIGGAVGRNRNLRLTPKEVQAATREAEAVGILSQVQRLSRFRPCASCGFRCALTRTVLLVPPTTVTPGFREDLTECYFCSASYSNQVVLPVLPKMTSSGGGGGGGGSSDGGGSGGDF</sequence>
<reference evidence="3" key="1">
    <citation type="submission" date="2021-02" db="EMBL/GenBank/DDBJ databases">
        <authorList>
            <person name="Dougan E. K."/>
            <person name="Rhodes N."/>
            <person name="Thang M."/>
            <person name="Chan C."/>
        </authorList>
    </citation>
    <scope>NUCLEOTIDE SEQUENCE</scope>
</reference>
<dbReference type="Gene3D" id="3.10.310.50">
    <property type="match status" value="1"/>
</dbReference>
<comment type="caution">
    <text evidence="3">The sequence shown here is derived from an EMBL/GenBank/DDBJ whole genome shotgun (WGS) entry which is preliminary data.</text>
</comment>
<dbReference type="EMBL" id="CAJNDS010000582">
    <property type="protein sequence ID" value="CAE7220635.1"/>
    <property type="molecule type" value="Genomic_DNA"/>
</dbReference>
<dbReference type="InterPro" id="IPR007621">
    <property type="entry name" value="TPM_dom"/>
</dbReference>
<keyword evidence="4" id="KW-1185">Reference proteome</keyword>
<protein>
    <submittedName>
        <fullName evidence="3">YgcG protein</fullName>
    </submittedName>
</protein>
<evidence type="ECO:0000259" key="2">
    <source>
        <dbReference type="Pfam" id="PF04536"/>
    </source>
</evidence>
<dbReference type="AlphaFoldDB" id="A0A812KB06"/>
<dbReference type="PANTHER" id="PTHR30373">
    <property type="entry name" value="UPF0603 PROTEIN YGCG"/>
    <property type="match status" value="1"/>
</dbReference>
<evidence type="ECO:0000256" key="1">
    <source>
        <dbReference type="SAM" id="MobiDB-lite"/>
    </source>
</evidence>
<dbReference type="OrthoDB" id="8062037at2759"/>
<dbReference type="Proteomes" id="UP000604046">
    <property type="component" value="Unassembled WGS sequence"/>
</dbReference>
<feature type="domain" description="TPM" evidence="2">
    <location>
        <begin position="155"/>
        <end position="282"/>
    </location>
</feature>